<organism evidence="2 3">
    <name type="scientific">Sphingopyxis indica</name>
    <dbReference type="NCBI Taxonomy" id="436663"/>
    <lineage>
        <taxon>Bacteria</taxon>
        <taxon>Pseudomonadati</taxon>
        <taxon>Pseudomonadota</taxon>
        <taxon>Alphaproteobacteria</taxon>
        <taxon>Sphingomonadales</taxon>
        <taxon>Sphingomonadaceae</taxon>
        <taxon>Sphingopyxis</taxon>
    </lineage>
</organism>
<proteinExistence type="predicted"/>
<dbReference type="Proteomes" id="UP000198339">
    <property type="component" value="Unassembled WGS sequence"/>
</dbReference>
<dbReference type="SUPFAM" id="SSF48452">
    <property type="entry name" value="TPR-like"/>
    <property type="match status" value="1"/>
</dbReference>
<dbReference type="EMBL" id="FZPA01000005">
    <property type="protein sequence ID" value="SNS80644.1"/>
    <property type="molecule type" value="Genomic_DNA"/>
</dbReference>
<evidence type="ECO:0008006" key="4">
    <source>
        <dbReference type="Google" id="ProtNLM"/>
    </source>
</evidence>
<feature type="chain" id="PRO_5012534415" description="Tetratricopeptide repeat-containing protein" evidence="1">
    <location>
        <begin position="23"/>
        <end position="533"/>
    </location>
</feature>
<keyword evidence="3" id="KW-1185">Reference proteome</keyword>
<evidence type="ECO:0000313" key="2">
    <source>
        <dbReference type="EMBL" id="SNS80644.1"/>
    </source>
</evidence>
<reference evidence="2 3" key="1">
    <citation type="submission" date="2017-06" db="EMBL/GenBank/DDBJ databases">
        <authorList>
            <person name="Kim H.J."/>
            <person name="Triplett B.A."/>
        </authorList>
    </citation>
    <scope>NUCLEOTIDE SEQUENCE [LARGE SCALE GENOMIC DNA]</scope>
    <source>
        <strain evidence="2 3">DS15</strain>
    </source>
</reference>
<dbReference type="InterPro" id="IPR011990">
    <property type="entry name" value="TPR-like_helical_dom_sf"/>
</dbReference>
<evidence type="ECO:0000256" key="1">
    <source>
        <dbReference type="SAM" id="SignalP"/>
    </source>
</evidence>
<sequence>MIAVVRLMALLGASLSLGVAMAAQTGAAPERPDFTRMTDAELLSAFADAAQRKETDFCGFLVPLYWQMEMRGSFNPNVKYMRAAAEMSCAVSEERWTDAYQKLKYVRGSGKIELDRIASINIAALAGDRAAASADLIAFLDSPEAEGQTEPLAQTARNLFHSHRQAKDYEGLLALMRGLDTPGHLASFSEDMQISIKSDHFTAEVEAGHPDRAIELVDQTVLADSVIDVLGDRRFEKYWPQLEAKAGLHLQVFLEAELRRAVANYQSQPDKPGAIRSLALAYLRNGRFEEVVALLDKHQPSDFTGLSEDMGWALNAKVYALDALGRHDAAGDIFDRIVAQADDPSTSAWMVNFAINRGERLVDLGQYERGLEAAELAGRIAEEGGNGYARMLVRRAKLCALTALGREGEAKAVMMDVEQHLADSAPVAAAAMLCGGAEDRAAEIVRNELNDRYRAMPMIRALQKQSFDLYGTSSVTPSLALRVRPRADVAPVFERVARDIPLEYAPAFGTRREELAAHGGNAVPNQSQAATTP</sequence>
<dbReference type="Gene3D" id="1.25.40.10">
    <property type="entry name" value="Tetratricopeptide repeat domain"/>
    <property type="match status" value="1"/>
</dbReference>
<dbReference type="AlphaFoldDB" id="A0A239HK51"/>
<keyword evidence="1" id="KW-0732">Signal</keyword>
<evidence type="ECO:0000313" key="3">
    <source>
        <dbReference type="Proteomes" id="UP000198339"/>
    </source>
</evidence>
<accession>A0A239HK51</accession>
<feature type="signal peptide" evidence="1">
    <location>
        <begin position="1"/>
        <end position="22"/>
    </location>
</feature>
<gene>
    <name evidence="2" type="ORF">SAMN06295955_105158</name>
</gene>
<name>A0A239HK51_9SPHN</name>
<protein>
    <recommendedName>
        <fullName evidence="4">Tetratricopeptide repeat-containing protein</fullName>
    </recommendedName>
</protein>